<dbReference type="PROSITE" id="PS51352">
    <property type="entry name" value="THIOREDOXIN_2"/>
    <property type="match status" value="2"/>
</dbReference>
<gene>
    <name evidence="13" type="ORF">BCV69DRAFT_265077</name>
</gene>
<keyword evidence="8" id="KW-0676">Redox-active center</keyword>
<evidence type="ECO:0000259" key="12">
    <source>
        <dbReference type="PROSITE" id="PS51352"/>
    </source>
</evidence>
<keyword evidence="4 11" id="KW-0732">Signal</keyword>
<dbReference type="Pfam" id="PF07749">
    <property type="entry name" value="ERp29"/>
    <property type="match status" value="1"/>
</dbReference>
<protein>
    <recommendedName>
        <fullName evidence="3">protein disulfide-isomerase</fullName>
        <ecNumber evidence="3">5.3.4.1</ecNumber>
    </recommendedName>
</protein>
<dbReference type="InterPro" id="IPR036356">
    <property type="entry name" value="ERp29_C_sf"/>
</dbReference>
<dbReference type="EMBL" id="KZ819321">
    <property type="protein sequence ID" value="PWN23803.1"/>
    <property type="molecule type" value="Genomic_DNA"/>
</dbReference>
<dbReference type="OrthoDB" id="10264505at2759"/>
<feature type="region of interest" description="Disordered" evidence="10">
    <location>
        <begin position="135"/>
        <end position="155"/>
    </location>
</feature>
<evidence type="ECO:0000256" key="1">
    <source>
        <dbReference type="ARBA" id="ARBA00001182"/>
    </source>
</evidence>
<dbReference type="Pfam" id="PF00085">
    <property type="entry name" value="Thioredoxin"/>
    <property type="match status" value="2"/>
</dbReference>
<dbReference type="Proteomes" id="UP000245942">
    <property type="component" value="Unassembled WGS sequence"/>
</dbReference>
<evidence type="ECO:0000256" key="5">
    <source>
        <dbReference type="ARBA" id="ARBA00022737"/>
    </source>
</evidence>
<dbReference type="NCBIfam" id="TIGR01126">
    <property type="entry name" value="pdi_dom"/>
    <property type="match status" value="2"/>
</dbReference>
<dbReference type="PANTHER" id="PTHR45672:SF11">
    <property type="entry name" value="PROTEIN DISULFIDE-ISOMERASE C17H9.14C"/>
    <property type="match status" value="1"/>
</dbReference>
<dbReference type="AlphaFoldDB" id="A0A316UIN1"/>
<accession>A0A316UIN1</accession>
<feature type="chain" id="PRO_5016419419" description="protein disulfide-isomerase" evidence="11">
    <location>
        <begin position="23"/>
        <end position="410"/>
    </location>
</feature>
<evidence type="ECO:0000256" key="10">
    <source>
        <dbReference type="SAM" id="MobiDB-lite"/>
    </source>
</evidence>
<dbReference type="InterPro" id="IPR017937">
    <property type="entry name" value="Thioredoxin_CS"/>
</dbReference>
<evidence type="ECO:0000313" key="13">
    <source>
        <dbReference type="EMBL" id="PWN23803.1"/>
    </source>
</evidence>
<name>A0A316UIN1_9BASI</name>
<proteinExistence type="inferred from homology"/>
<dbReference type="InterPro" id="IPR013766">
    <property type="entry name" value="Thioredoxin_domain"/>
</dbReference>
<keyword evidence="6" id="KW-1015">Disulfide bond</keyword>
<dbReference type="FunFam" id="3.40.30.10:FF:000032">
    <property type="entry name" value="Protein disulfide-isomerase A6 homolog"/>
    <property type="match status" value="1"/>
</dbReference>
<feature type="domain" description="Thioredoxin" evidence="12">
    <location>
        <begin position="147"/>
        <end position="270"/>
    </location>
</feature>
<evidence type="ECO:0000256" key="6">
    <source>
        <dbReference type="ARBA" id="ARBA00023157"/>
    </source>
</evidence>
<evidence type="ECO:0000313" key="14">
    <source>
        <dbReference type="Proteomes" id="UP000245942"/>
    </source>
</evidence>
<dbReference type="PANTHER" id="PTHR45672">
    <property type="entry name" value="PROTEIN DISULFIDE-ISOMERASE C17H9.14C-RELATED"/>
    <property type="match status" value="1"/>
</dbReference>
<feature type="domain" description="Thioredoxin" evidence="12">
    <location>
        <begin position="14"/>
        <end position="133"/>
    </location>
</feature>
<dbReference type="STRING" id="1684307.A0A316UIN1"/>
<dbReference type="InterPro" id="IPR051063">
    <property type="entry name" value="PDI"/>
</dbReference>
<evidence type="ECO:0000256" key="4">
    <source>
        <dbReference type="ARBA" id="ARBA00022729"/>
    </source>
</evidence>
<dbReference type="RefSeq" id="XP_025350963.1">
    <property type="nucleotide sequence ID" value="XM_025490773.1"/>
</dbReference>
<dbReference type="GO" id="GO:0005783">
    <property type="term" value="C:endoplasmic reticulum"/>
    <property type="evidence" value="ECO:0007669"/>
    <property type="project" value="InterPro"/>
</dbReference>
<dbReference type="SUPFAM" id="SSF47933">
    <property type="entry name" value="ERP29 C domain-like"/>
    <property type="match status" value="1"/>
</dbReference>
<comment type="similarity">
    <text evidence="2 9">Belongs to the protein disulfide isomerase family.</text>
</comment>
<evidence type="ECO:0000256" key="7">
    <source>
        <dbReference type="ARBA" id="ARBA00023235"/>
    </source>
</evidence>
<keyword evidence="14" id="KW-1185">Reference proteome</keyword>
<evidence type="ECO:0000256" key="11">
    <source>
        <dbReference type="SAM" id="SignalP"/>
    </source>
</evidence>
<dbReference type="Gene3D" id="1.20.1150.12">
    <property type="entry name" value="Endoplasmic reticulum resident protein 29, C-terminal domain"/>
    <property type="match status" value="1"/>
</dbReference>
<dbReference type="GO" id="GO:0003756">
    <property type="term" value="F:protein disulfide isomerase activity"/>
    <property type="evidence" value="ECO:0007669"/>
    <property type="project" value="UniProtKB-EC"/>
</dbReference>
<comment type="catalytic activity">
    <reaction evidence="1">
        <text>Catalyzes the rearrangement of -S-S- bonds in proteins.</text>
        <dbReference type="EC" id="5.3.4.1"/>
    </reaction>
</comment>
<evidence type="ECO:0000256" key="2">
    <source>
        <dbReference type="ARBA" id="ARBA00006347"/>
    </source>
</evidence>
<evidence type="ECO:0000256" key="8">
    <source>
        <dbReference type="ARBA" id="ARBA00023284"/>
    </source>
</evidence>
<evidence type="ECO:0000256" key="3">
    <source>
        <dbReference type="ARBA" id="ARBA00012723"/>
    </source>
</evidence>
<dbReference type="EC" id="5.3.4.1" evidence="3"/>
<dbReference type="CDD" id="cd02998">
    <property type="entry name" value="PDI_a_ERp38"/>
    <property type="match status" value="1"/>
</dbReference>
<dbReference type="PROSITE" id="PS00194">
    <property type="entry name" value="THIOREDOXIN_1"/>
    <property type="match status" value="2"/>
</dbReference>
<dbReference type="InterPro" id="IPR005788">
    <property type="entry name" value="PDI_thioredoxin-like_dom"/>
</dbReference>
<dbReference type="Gene3D" id="3.40.30.10">
    <property type="entry name" value="Glutaredoxin"/>
    <property type="match status" value="2"/>
</dbReference>
<evidence type="ECO:0000256" key="9">
    <source>
        <dbReference type="RuleBase" id="RU004208"/>
    </source>
</evidence>
<dbReference type="SUPFAM" id="SSF52833">
    <property type="entry name" value="Thioredoxin-like"/>
    <property type="match status" value="2"/>
</dbReference>
<keyword evidence="5" id="KW-0677">Repeat</keyword>
<keyword evidence="7" id="KW-0413">Isomerase</keyword>
<dbReference type="GO" id="GO:0006457">
    <property type="term" value="P:protein folding"/>
    <property type="evidence" value="ECO:0007669"/>
    <property type="project" value="TreeGrafter"/>
</dbReference>
<sequence>MRASSVIPHLLLLVLVATLAAAKTVVDLTDTKRFEASVGRDRPALVEFFAPWCGHCKKLEPKFAAAAAAFAHQPGKVLIAKVDADKNKDLGRKYDIKGYPTLLFFPANSDNFEVYKGPRETDAMVQFINEKTGATGKLTGDGSGSPPQAKEAAKPVTVDAVQLTSGNFDRIVMQEDKDVLVEFYAPWCGHCKNLAPVYNAVAKVYENDDTVVIAQMDADEGANRPIAQRYDVKSFPTIKFFPKGSNKQAQDYDGGRTETNFIQWINSKCGLYRVAGGALSDLAGRLPSLDSLASRFYSTEAETDRSKIVEDARAFLAQAKVGTNSSAEKNAAADYYIRIMDKLVEDKKYVEKETARLKKIMGKHLDGTSLLEGKKVDSIKKRMNVLSAFVKRQLSDRVPGGAAEVPRDEL</sequence>
<reference evidence="13 14" key="1">
    <citation type="journal article" date="2018" name="Mol. Biol. Evol.">
        <title>Broad Genomic Sampling Reveals a Smut Pathogenic Ancestry of the Fungal Clade Ustilaginomycotina.</title>
        <authorList>
            <person name="Kijpornyongpan T."/>
            <person name="Mondo S.J."/>
            <person name="Barry K."/>
            <person name="Sandor L."/>
            <person name="Lee J."/>
            <person name="Lipzen A."/>
            <person name="Pangilinan J."/>
            <person name="LaButti K."/>
            <person name="Hainaut M."/>
            <person name="Henrissat B."/>
            <person name="Grigoriev I.V."/>
            <person name="Spatafora J.W."/>
            <person name="Aime M.C."/>
        </authorList>
    </citation>
    <scope>NUCLEOTIDE SEQUENCE [LARGE SCALE GENOMIC DNA]</scope>
    <source>
        <strain evidence="13 14">MCA 4718</strain>
    </source>
</reference>
<dbReference type="GeneID" id="37012507"/>
<organism evidence="13 14">
    <name type="scientific">Pseudomicrostroma glucosiphilum</name>
    <dbReference type="NCBI Taxonomy" id="1684307"/>
    <lineage>
        <taxon>Eukaryota</taxon>
        <taxon>Fungi</taxon>
        <taxon>Dikarya</taxon>
        <taxon>Basidiomycota</taxon>
        <taxon>Ustilaginomycotina</taxon>
        <taxon>Exobasidiomycetes</taxon>
        <taxon>Microstromatales</taxon>
        <taxon>Microstromatales incertae sedis</taxon>
        <taxon>Pseudomicrostroma</taxon>
    </lineage>
</organism>
<dbReference type="PRINTS" id="PR00421">
    <property type="entry name" value="THIOREDOXIN"/>
</dbReference>
<dbReference type="InterPro" id="IPR011679">
    <property type="entry name" value="ERp29_C"/>
</dbReference>
<dbReference type="InterPro" id="IPR036249">
    <property type="entry name" value="Thioredoxin-like_sf"/>
</dbReference>
<feature type="signal peptide" evidence="11">
    <location>
        <begin position="1"/>
        <end position="22"/>
    </location>
</feature>